<keyword evidence="3" id="KW-1185">Reference proteome</keyword>
<proteinExistence type="predicted"/>
<evidence type="ECO:0000313" key="3">
    <source>
        <dbReference type="Proteomes" id="UP000799750"/>
    </source>
</evidence>
<dbReference type="Proteomes" id="UP000799750">
    <property type="component" value="Unassembled WGS sequence"/>
</dbReference>
<sequence>MSPRKGRFSKNHTAIGLSNMASPDPPSVSSLSRVETQDSTSLMYDKEMSRTAFYTQKKSNPWQGRAGHVNEPPARDKRSHRTPQASGERWVVRTGSRNRTVQPCHRRDRHQRMNKVDNTTSPINIKSIPQIHPLPLICPNKRMKSIIQHHHPHP</sequence>
<feature type="compositionally biased region" description="Basic residues" evidence="1">
    <location>
        <begin position="1"/>
        <end position="10"/>
    </location>
</feature>
<accession>A0A6A6QGF9</accession>
<organism evidence="2 3">
    <name type="scientific">Lophium mytilinum</name>
    <dbReference type="NCBI Taxonomy" id="390894"/>
    <lineage>
        <taxon>Eukaryota</taxon>
        <taxon>Fungi</taxon>
        <taxon>Dikarya</taxon>
        <taxon>Ascomycota</taxon>
        <taxon>Pezizomycotina</taxon>
        <taxon>Dothideomycetes</taxon>
        <taxon>Pleosporomycetidae</taxon>
        <taxon>Mytilinidiales</taxon>
        <taxon>Mytilinidiaceae</taxon>
        <taxon>Lophium</taxon>
    </lineage>
</organism>
<evidence type="ECO:0000313" key="2">
    <source>
        <dbReference type="EMBL" id="KAF2491495.1"/>
    </source>
</evidence>
<reference evidence="2" key="1">
    <citation type="journal article" date="2020" name="Stud. Mycol.">
        <title>101 Dothideomycetes genomes: a test case for predicting lifestyles and emergence of pathogens.</title>
        <authorList>
            <person name="Haridas S."/>
            <person name="Albert R."/>
            <person name="Binder M."/>
            <person name="Bloem J."/>
            <person name="Labutti K."/>
            <person name="Salamov A."/>
            <person name="Andreopoulos B."/>
            <person name="Baker S."/>
            <person name="Barry K."/>
            <person name="Bills G."/>
            <person name="Bluhm B."/>
            <person name="Cannon C."/>
            <person name="Castanera R."/>
            <person name="Culley D."/>
            <person name="Daum C."/>
            <person name="Ezra D."/>
            <person name="Gonzalez J."/>
            <person name="Henrissat B."/>
            <person name="Kuo A."/>
            <person name="Liang C."/>
            <person name="Lipzen A."/>
            <person name="Lutzoni F."/>
            <person name="Magnuson J."/>
            <person name="Mondo S."/>
            <person name="Nolan M."/>
            <person name="Ohm R."/>
            <person name="Pangilinan J."/>
            <person name="Park H.-J."/>
            <person name="Ramirez L."/>
            <person name="Alfaro M."/>
            <person name="Sun H."/>
            <person name="Tritt A."/>
            <person name="Yoshinaga Y."/>
            <person name="Zwiers L.-H."/>
            <person name="Turgeon B."/>
            <person name="Goodwin S."/>
            <person name="Spatafora J."/>
            <person name="Crous P."/>
            <person name="Grigoriev I."/>
        </authorList>
    </citation>
    <scope>NUCLEOTIDE SEQUENCE</scope>
    <source>
        <strain evidence="2">CBS 269.34</strain>
    </source>
</reference>
<dbReference type="AlphaFoldDB" id="A0A6A6QGF9"/>
<name>A0A6A6QGF9_9PEZI</name>
<feature type="compositionally biased region" description="Polar residues" evidence="1">
    <location>
        <begin position="52"/>
        <end position="62"/>
    </location>
</feature>
<feature type="compositionally biased region" description="Polar residues" evidence="1">
    <location>
        <begin position="27"/>
        <end position="42"/>
    </location>
</feature>
<evidence type="ECO:0000256" key="1">
    <source>
        <dbReference type="SAM" id="MobiDB-lite"/>
    </source>
</evidence>
<feature type="region of interest" description="Disordered" evidence="1">
    <location>
        <begin position="1"/>
        <end position="108"/>
    </location>
</feature>
<dbReference type="EMBL" id="MU004195">
    <property type="protein sequence ID" value="KAF2491495.1"/>
    <property type="molecule type" value="Genomic_DNA"/>
</dbReference>
<protein>
    <submittedName>
        <fullName evidence="2">Uncharacterized protein</fullName>
    </submittedName>
</protein>
<gene>
    <name evidence="2" type="ORF">BU16DRAFT_119979</name>
</gene>